<reference evidence="3" key="2">
    <citation type="submission" date="2020-09" db="EMBL/GenBank/DDBJ databases">
        <authorList>
            <person name="Sun Q."/>
            <person name="Ohkuma M."/>
        </authorList>
    </citation>
    <scope>NUCLEOTIDE SEQUENCE</scope>
    <source>
        <strain evidence="3">JCM 12580</strain>
    </source>
</reference>
<dbReference type="Pfam" id="PF22483">
    <property type="entry name" value="Mu-transpos_C_2"/>
    <property type="match status" value="1"/>
</dbReference>
<dbReference type="NCBIfam" id="NF033546">
    <property type="entry name" value="transpos_IS21"/>
    <property type="match status" value="1"/>
</dbReference>
<evidence type="ECO:0000259" key="2">
    <source>
        <dbReference type="PROSITE" id="PS50994"/>
    </source>
</evidence>
<organism evidence="3 4">
    <name type="scientific">Lentibacillus kapialis</name>
    <dbReference type="NCBI Taxonomy" id="340214"/>
    <lineage>
        <taxon>Bacteria</taxon>
        <taxon>Bacillati</taxon>
        <taxon>Bacillota</taxon>
        <taxon>Bacilli</taxon>
        <taxon>Bacillales</taxon>
        <taxon>Bacillaceae</taxon>
        <taxon>Lentibacillus</taxon>
    </lineage>
</organism>
<dbReference type="InterPro" id="IPR054353">
    <property type="entry name" value="IstA-like_C"/>
</dbReference>
<evidence type="ECO:0000313" key="4">
    <source>
        <dbReference type="Proteomes" id="UP000658382"/>
    </source>
</evidence>
<dbReference type="Proteomes" id="UP000658382">
    <property type="component" value="Unassembled WGS sequence"/>
</dbReference>
<proteinExistence type="inferred from homology"/>
<dbReference type="InterPro" id="IPR012337">
    <property type="entry name" value="RNaseH-like_sf"/>
</dbReference>
<comment type="caution">
    <text evidence="3">The sequence shown here is derived from an EMBL/GenBank/DDBJ whole genome shotgun (WGS) entry which is preliminary data.</text>
</comment>
<keyword evidence="4" id="KW-1185">Reference proteome</keyword>
<reference evidence="3" key="1">
    <citation type="journal article" date="2014" name="Int. J. Syst. Evol. Microbiol.">
        <title>Complete genome sequence of Corynebacterium casei LMG S-19264T (=DSM 44701T), isolated from a smear-ripened cheese.</title>
        <authorList>
            <consortium name="US DOE Joint Genome Institute (JGI-PGF)"/>
            <person name="Walter F."/>
            <person name="Albersmeier A."/>
            <person name="Kalinowski J."/>
            <person name="Ruckert C."/>
        </authorList>
    </citation>
    <scope>NUCLEOTIDE SEQUENCE</scope>
    <source>
        <strain evidence="3">JCM 12580</strain>
    </source>
</reference>
<dbReference type="Pfam" id="PF00665">
    <property type="entry name" value="rve"/>
    <property type="match status" value="1"/>
</dbReference>
<accession>A0A917V119</accession>
<dbReference type="AlphaFoldDB" id="A0A917V119"/>
<dbReference type="PANTHER" id="PTHR35004">
    <property type="entry name" value="TRANSPOSASE RV3428C-RELATED"/>
    <property type="match status" value="1"/>
</dbReference>
<feature type="domain" description="Integrase catalytic" evidence="2">
    <location>
        <begin position="138"/>
        <end position="314"/>
    </location>
</feature>
<dbReference type="EMBL" id="BMNQ01000107">
    <property type="protein sequence ID" value="GGK09451.1"/>
    <property type="molecule type" value="Genomic_DNA"/>
</dbReference>
<protein>
    <submittedName>
        <fullName evidence="3">IS21 family transposase</fullName>
    </submittedName>
</protein>
<gene>
    <name evidence="3" type="ORF">GCM10007063_34910</name>
</gene>
<dbReference type="GO" id="GO:0003676">
    <property type="term" value="F:nucleic acid binding"/>
    <property type="evidence" value="ECO:0007669"/>
    <property type="project" value="InterPro"/>
</dbReference>
<name>A0A917V119_9BACI</name>
<comment type="similarity">
    <text evidence="1">Belongs to the transposase IS21/IS408/IS1162 family.</text>
</comment>
<dbReference type="Gene3D" id="3.30.420.10">
    <property type="entry name" value="Ribonuclease H-like superfamily/Ribonuclease H"/>
    <property type="match status" value="1"/>
</dbReference>
<dbReference type="SUPFAM" id="SSF53098">
    <property type="entry name" value="Ribonuclease H-like"/>
    <property type="match status" value="1"/>
</dbReference>
<dbReference type="PANTHER" id="PTHR35004:SF7">
    <property type="entry name" value="INTEGRASE PROTEIN"/>
    <property type="match status" value="1"/>
</dbReference>
<dbReference type="InterPro" id="IPR001584">
    <property type="entry name" value="Integrase_cat-core"/>
</dbReference>
<evidence type="ECO:0000256" key="1">
    <source>
        <dbReference type="ARBA" id="ARBA00009277"/>
    </source>
</evidence>
<dbReference type="GO" id="GO:0015074">
    <property type="term" value="P:DNA integration"/>
    <property type="evidence" value="ECO:0007669"/>
    <property type="project" value="InterPro"/>
</dbReference>
<dbReference type="InterPro" id="IPR036397">
    <property type="entry name" value="RNaseH_sf"/>
</dbReference>
<sequence length="431" mass="50294">MHIQVSVNTDIEINSLKDLPKLKMLSESAKMKINKSKLARDMGVDRRTIDKYLKGYKPKVSRERKSKIDDYGEVISLLLSEESQQIFYYKRVLWQYLKDNHGLRCAPSTFRAYISKKQEFQRYFDSGKRKRAIHEVVRFETPPGEQAQLDWKENVRYITKDGEIIYVNVCVVLLCFSRFRTFHISISKSQSVLLSFLTESFEAIGGIPKTMVTDNMKTVMDDPRTEYKQGKVNERFYQFAKDMGFEVRPCIAGRAQTKGKVEAPMKFIDELHAYQGKFDYEELHQYVQKLCNRINNSYNQGSGKIPILAFKQEKDLLSPLPNERIRDHYKIDHTLVKVNPSNMVVYKSNQYSVPAGYIGKTVGLQIYDNHIYVYYNTELIVQHPINQSKLNYKPEHYTEALSRGLPHTPDIEIEELAEKNLEAINEVYKSE</sequence>
<evidence type="ECO:0000313" key="3">
    <source>
        <dbReference type="EMBL" id="GGK09451.1"/>
    </source>
</evidence>
<dbReference type="PROSITE" id="PS50994">
    <property type="entry name" value="INTEGRASE"/>
    <property type="match status" value="1"/>
</dbReference>
<dbReference type="RefSeq" id="WP_188634394.1">
    <property type="nucleotide sequence ID" value="NZ_BMNQ01000107.1"/>
</dbReference>